<feature type="binding site" evidence="5 9">
    <location>
        <position position="431"/>
    </location>
    <ligand>
        <name>substrate</name>
    </ligand>
</feature>
<comment type="function">
    <text evidence="5">Catalyzes the sequential NAD-dependent oxidations of L-histidinol to L-histidinaldehyde and then to L-histidine.</text>
</comment>
<dbReference type="OrthoDB" id="9805269at2"/>
<dbReference type="GO" id="GO:0005829">
    <property type="term" value="C:cytosol"/>
    <property type="evidence" value="ECO:0007669"/>
    <property type="project" value="TreeGrafter"/>
</dbReference>
<dbReference type="Gene3D" id="3.40.50.1980">
    <property type="entry name" value="Nitrogenase molybdenum iron protein domain"/>
    <property type="match status" value="2"/>
</dbReference>
<feature type="binding site" evidence="5 8">
    <location>
        <position position="225"/>
    </location>
    <ligand>
        <name>NAD(+)</name>
        <dbReference type="ChEBI" id="CHEBI:57540"/>
    </ligand>
</feature>
<dbReference type="PANTHER" id="PTHR21256:SF2">
    <property type="entry name" value="HISTIDINE BIOSYNTHESIS TRIFUNCTIONAL PROTEIN"/>
    <property type="match status" value="1"/>
</dbReference>
<dbReference type="CDD" id="cd06572">
    <property type="entry name" value="Histidinol_dh"/>
    <property type="match status" value="1"/>
</dbReference>
<feature type="active site" description="Proton acceptor" evidence="5 7">
    <location>
        <position position="338"/>
    </location>
</feature>
<keyword evidence="13" id="KW-1185">Reference proteome</keyword>
<dbReference type="Proteomes" id="UP000215027">
    <property type="component" value="Chromosome I"/>
</dbReference>
<evidence type="ECO:0000256" key="2">
    <source>
        <dbReference type="ARBA" id="ARBA00022723"/>
    </source>
</evidence>
<dbReference type="KEGG" id="pbf:CFX0092_A3571"/>
<dbReference type="EMBL" id="LN890655">
    <property type="protein sequence ID" value="CUS05449.2"/>
    <property type="molecule type" value="Genomic_DNA"/>
</dbReference>
<comment type="pathway">
    <text evidence="5">Amino-acid biosynthesis; L-histidine biosynthesis; L-histidine from 5-phospho-alpha-D-ribose 1-diphosphate: step 9/9.</text>
</comment>
<dbReference type="Gene3D" id="1.20.5.1300">
    <property type="match status" value="1"/>
</dbReference>
<dbReference type="Pfam" id="PF00815">
    <property type="entry name" value="Histidinol_dh"/>
    <property type="match status" value="1"/>
</dbReference>
<keyword evidence="5" id="KW-0028">Amino-acid biosynthesis</keyword>
<feature type="binding site" evidence="5 10">
    <location>
        <position position="273"/>
    </location>
    <ligand>
        <name>Zn(2+)</name>
        <dbReference type="ChEBI" id="CHEBI:29105"/>
    </ligand>
</feature>
<proteinExistence type="inferred from homology"/>
<keyword evidence="3 5" id="KW-0862">Zinc</keyword>
<feature type="binding site" evidence="5 10">
    <location>
        <position position="270"/>
    </location>
    <ligand>
        <name>Zn(2+)</name>
        <dbReference type="ChEBI" id="CHEBI:29105"/>
    </ligand>
</feature>
<dbReference type="EC" id="1.1.1.23" evidence="5"/>
<evidence type="ECO:0000256" key="7">
    <source>
        <dbReference type="PIRSR" id="PIRSR000099-1"/>
    </source>
</evidence>
<sequence length="441" mass="45355">MIPIYTVEEARQSILRRDSALEPDVPAAVRDSLRRIFGADITPAAAVAQILADVRARGDDALLEWTRRIDGVALPGVVVDPAEIRAAPAALPPGLWDALCLAAGRIRAFHALQPVQSWTTDTLGGRLGQRVSPLGRVGVYVPGGTAPLPSSLLMSAIPAQVAGVAEIVVATPPGRDGRVPPVILAAAAAVGIETVYPLGGAQAVAALAFGTATIPRVDKIVGPGNLFVTLAKQQVFGLVGIDGLNGPTETVIIADETANPGWLAADLLAQAEHDPLATAILLTPSAALAVAVQAEVARQLEGLSRDRIIAVSLAGRGGIVVTADLAQAAALADDFAPEHLCLATREPRALAESLRQAGGLFFGEHSFEVLGDYVAGPSHTMPTGGTARFASPLNVLDFVRITSLIDLDAGTMAELAPAAALLAQAEGLTAHAAAAERRVRP</sequence>
<feature type="binding site" evidence="5 9">
    <location>
        <position position="273"/>
    </location>
    <ligand>
        <name>substrate</name>
    </ligand>
</feature>
<evidence type="ECO:0000313" key="13">
    <source>
        <dbReference type="Proteomes" id="UP000215027"/>
    </source>
</evidence>
<evidence type="ECO:0000256" key="10">
    <source>
        <dbReference type="PIRSR" id="PIRSR000099-4"/>
    </source>
</evidence>
<dbReference type="PIRSF" id="PIRSF000099">
    <property type="entry name" value="Histidinol_dh"/>
    <property type="match status" value="1"/>
</dbReference>
<evidence type="ECO:0000256" key="1">
    <source>
        <dbReference type="ARBA" id="ARBA00010178"/>
    </source>
</evidence>
<evidence type="ECO:0000256" key="3">
    <source>
        <dbReference type="ARBA" id="ARBA00022833"/>
    </source>
</evidence>
<evidence type="ECO:0000256" key="8">
    <source>
        <dbReference type="PIRSR" id="PIRSR000099-2"/>
    </source>
</evidence>
<feature type="binding site" evidence="5 9">
    <location>
        <position position="426"/>
    </location>
    <ligand>
        <name>substrate</name>
    </ligand>
</feature>
<name>A0A160T764_9CHLR</name>
<evidence type="ECO:0000256" key="4">
    <source>
        <dbReference type="ARBA" id="ARBA00023002"/>
    </source>
</evidence>
<evidence type="ECO:0000313" key="12">
    <source>
        <dbReference type="EMBL" id="CUS05449.2"/>
    </source>
</evidence>
<reference evidence="12" key="1">
    <citation type="submission" date="2016-01" db="EMBL/GenBank/DDBJ databases">
        <authorList>
            <person name="Mcilroy J.S."/>
            <person name="Karst M S."/>
            <person name="Albertsen M."/>
        </authorList>
    </citation>
    <scope>NUCLEOTIDE SEQUENCE</scope>
    <source>
        <strain evidence="12">Cfx-K</strain>
    </source>
</reference>
<comment type="catalytic activity">
    <reaction evidence="5">
        <text>L-histidinol + 2 NAD(+) + H2O = L-histidine + 2 NADH + 3 H(+)</text>
        <dbReference type="Rhea" id="RHEA:20641"/>
        <dbReference type="ChEBI" id="CHEBI:15377"/>
        <dbReference type="ChEBI" id="CHEBI:15378"/>
        <dbReference type="ChEBI" id="CHEBI:57540"/>
        <dbReference type="ChEBI" id="CHEBI:57595"/>
        <dbReference type="ChEBI" id="CHEBI:57699"/>
        <dbReference type="ChEBI" id="CHEBI:57945"/>
        <dbReference type="EC" id="1.1.1.23"/>
    </reaction>
</comment>
<evidence type="ECO:0000256" key="5">
    <source>
        <dbReference type="HAMAP-Rule" id="MF_01024"/>
    </source>
</evidence>
<gene>
    <name evidence="5 12" type="primary">hisD</name>
    <name evidence="12" type="ORF">CFX0092_A3571</name>
</gene>
<feature type="active site" description="Proton acceptor" evidence="5 7">
    <location>
        <position position="339"/>
    </location>
</feature>
<dbReference type="InterPro" id="IPR012131">
    <property type="entry name" value="Hstdl_DH"/>
</dbReference>
<dbReference type="InterPro" id="IPR022695">
    <property type="entry name" value="Histidinol_DH_monofunct"/>
</dbReference>
<dbReference type="GO" id="GO:0008270">
    <property type="term" value="F:zinc ion binding"/>
    <property type="evidence" value="ECO:0007669"/>
    <property type="project" value="UniProtKB-UniRule"/>
</dbReference>
<comment type="similarity">
    <text evidence="1 5 6 11">Belongs to the histidinol dehydrogenase family.</text>
</comment>
<comment type="cofactor">
    <cofactor evidence="5 10">
        <name>Zn(2+)</name>
        <dbReference type="ChEBI" id="CHEBI:29105"/>
    </cofactor>
    <text evidence="5 10">Binds 1 zinc ion per subunit.</text>
</comment>
<feature type="binding site" evidence="5 9">
    <location>
        <position position="270"/>
    </location>
    <ligand>
        <name>substrate</name>
    </ligand>
</feature>
<feature type="binding site" evidence="5 9">
    <location>
        <position position="248"/>
    </location>
    <ligand>
        <name>substrate</name>
    </ligand>
</feature>
<feature type="binding site" evidence="5 9">
    <location>
        <position position="372"/>
    </location>
    <ligand>
        <name>substrate</name>
    </ligand>
</feature>
<keyword evidence="2 5" id="KW-0479">Metal-binding</keyword>
<dbReference type="GO" id="GO:0051287">
    <property type="term" value="F:NAD binding"/>
    <property type="evidence" value="ECO:0007669"/>
    <property type="project" value="InterPro"/>
</dbReference>
<dbReference type="GO" id="GO:0000105">
    <property type="term" value="P:L-histidine biosynthetic process"/>
    <property type="evidence" value="ECO:0007669"/>
    <property type="project" value="UniProtKB-UniRule"/>
</dbReference>
<accession>A0A160T764</accession>
<dbReference type="RefSeq" id="WP_095044660.1">
    <property type="nucleotide sequence ID" value="NZ_LN890655.1"/>
</dbReference>
<dbReference type="InterPro" id="IPR016161">
    <property type="entry name" value="Ald_DH/histidinol_DH"/>
</dbReference>
<evidence type="ECO:0000256" key="9">
    <source>
        <dbReference type="PIRSR" id="PIRSR000099-3"/>
    </source>
</evidence>
<feature type="binding site" evidence="5 10">
    <location>
        <position position="431"/>
    </location>
    <ligand>
        <name>Zn(2+)</name>
        <dbReference type="ChEBI" id="CHEBI:29105"/>
    </ligand>
</feature>
<organism evidence="12 13">
    <name type="scientific">Candidatus Promineifilum breve</name>
    <dbReference type="NCBI Taxonomy" id="1806508"/>
    <lineage>
        <taxon>Bacteria</taxon>
        <taxon>Bacillati</taxon>
        <taxon>Chloroflexota</taxon>
        <taxon>Ardenticatenia</taxon>
        <taxon>Candidatus Promineifilales</taxon>
        <taxon>Candidatus Promineifilaceae</taxon>
        <taxon>Candidatus Promineifilum</taxon>
    </lineage>
</organism>
<feature type="binding site" evidence="5 9">
    <location>
        <position position="339"/>
    </location>
    <ligand>
        <name>substrate</name>
    </ligand>
</feature>
<evidence type="ECO:0000256" key="11">
    <source>
        <dbReference type="RuleBase" id="RU004175"/>
    </source>
</evidence>
<dbReference type="GO" id="GO:0004399">
    <property type="term" value="F:histidinol dehydrogenase activity"/>
    <property type="evidence" value="ECO:0007669"/>
    <property type="project" value="UniProtKB-UniRule"/>
</dbReference>
<feature type="binding site" evidence="5 10">
    <location>
        <position position="372"/>
    </location>
    <ligand>
        <name>Zn(2+)</name>
        <dbReference type="ChEBI" id="CHEBI:29105"/>
    </ligand>
</feature>
<dbReference type="NCBIfam" id="TIGR00069">
    <property type="entry name" value="hisD"/>
    <property type="match status" value="1"/>
</dbReference>
<feature type="binding site" evidence="5 8">
    <location>
        <position position="140"/>
    </location>
    <ligand>
        <name>NAD(+)</name>
        <dbReference type="ChEBI" id="CHEBI:57540"/>
    </ligand>
</feature>
<keyword evidence="5 8" id="KW-0520">NAD</keyword>
<keyword evidence="4 5" id="KW-0560">Oxidoreductase</keyword>
<protein>
    <recommendedName>
        <fullName evidence="5">Histidinol dehydrogenase</fullName>
        <shortName evidence="5">HDH</shortName>
        <ecNumber evidence="5">1.1.1.23</ecNumber>
    </recommendedName>
</protein>
<dbReference type="HAMAP" id="MF_01024">
    <property type="entry name" value="HisD"/>
    <property type="match status" value="1"/>
</dbReference>
<dbReference type="PANTHER" id="PTHR21256">
    <property type="entry name" value="HISTIDINOL DEHYDROGENASE HDH"/>
    <property type="match status" value="1"/>
</dbReference>
<dbReference type="FunFam" id="3.40.50.1980:FF:000001">
    <property type="entry name" value="Histidinol dehydrogenase"/>
    <property type="match status" value="1"/>
</dbReference>
<evidence type="ECO:0000256" key="6">
    <source>
        <dbReference type="PIRNR" id="PIRNR000099"/>
    </source>
</evidence>
<feature type="binding site" evidence="5 8">
    <location>
        <position position="202"/>
    </location>
    <ligand>
        <name>NAD(+)</name>
        <dbReference type="ChEBI" id="CHEBI:57540"/>
    </ligand>
</feature>
<keyword evidence="5" id="KW-0368">Histidine biosynthesis</keyword>
<dbReference type="SUPFAM" id="SSF53720">
    <property type="entry name" value="ALDH-like"/>
    <property type="match status" value="1"/>
</dbReference>
<dbReference type="UniPathway" id="UPA00031">
    <property type="reaction ID" value="UER00014"/>
</dbReference>
<dbReference type="AlphaFoldDB" id="A0A160T764"/>
<dbReference type="PRINTS" id="PR00083">
    <property type="entry name" value="HOLDHDRGNASE"/>
</dbReference>